<dbReference type="Proteomes" id="UP000218598">
    <property type="component" value="Unassembled WGS sequence"/>
</dbReference>
<organism evidence="2 3">
    <name type="scientific">Brachybacterium alimentarium</name>
    <dbReference type="NCBI Taxonomy" id="47845"/>
    <lineage>
        <taxon>Bacteria</taxon>
        <taxon>Bacillati</taxon>
        <taxon>Actinomycetota</taxon>
        <taxon>Actinomycetes</taxon>
        <taxon>Micrococcales</taxon>
        <taxon>Dermabacteraceae</taxon>
        <taxon>Brachybacterium</taxon>
    </lineage>
</organism>
<dbReference type="PANTHER" id="PTHR18964:SF149">
    <property type="entry name" value="BIFUNCTIONAL UDP-N-ACETYLGLUCOSAMINE 2-EPIMERASE_N-ACETYLMANNOSAMINE KINASE"/>
    <property type="match status" value="1"/>
</dbReference>
<name>A0A2A3YJQ1_9MICO</name>
<comment type="caution">
    <text evidence="2">The sequence shown here is derived from an EMBL/GenBank/DDBJ whole genome shotgun (WGS) entry which is preliminary data.</text>
</comment>
<keyword evidence="3" id="KW-1185">Reference proteome</keyword>
<comment type="similarity">
    <text evidence="1">Belongs to the ROK (NagC/XylR) family.</text>
</comment>
<dbReference type="PANTHER" id="PTHR18964">
    <property type="entry name" value="ROK (REPRESSOR, ORF, KINASE) FAMILY"/>
    <property type="match status" value="1"/>
</dbReference>
<protein>
    <recommendedName>
        <fullName evidence="4">Transcriptional regulator</fullName>
    </recommendedName>
</protein>
<dbReference type="SUPFAM" id="SSF46785">
    <property type="entry name" value="Winged helix' DNA-binding domain"/>
    <property type="match status" value="1"/>
</dbReference>
<gene>
    <name evidence="2" type="ORF">CIK66_08615</name>
</gene>
<dbReference type="Pfam" id="PF00480">
    <property type="entry name" value="ROK"/>
    <property type="match status" value="1"/>
</dbReference>
<dbReference type="InterPro" id="IPR043129">
    <property type="entry name" value="ATPase_NBD"/>
</dbReference>
<sequence>MERSDSEKSPRPRGPAPEITEAFRALSSELFGRVVDSGPRTITELSEGLSASRPTVRRALDGLESHSLIRAAGLRASDAGRPAVQYERGPGTPGLVGIDVRPLSTHIICTSTTGRVHGRQDLPHEHVDDDIRLEQVFRSVEALMDEVANDCGTGGPLAVVLGVPGIVDPSGTVRLSRIIPSWTGLPLRDIVSARFPTAQVRVENDMNLRALAAMHDGSAQGLHDFVYLTDNGHLRPAVVLGGHLRRGAHLTLGEDNSFTHVGLVPSTLRHDGLEVEFRRIALGLEDGTLDAGWLAVLQDALVDILLAMRYMLDPQAFIIDGPPATTGPAELESLRERLAERTTIGDAPLILTDQRGQDATLHGALTLALRDVLTTTLQVDDPPIPQILDPRAPLA</sequence>
<dbReference type="EMBL" id="NRGR01000015">
    <property type="protein sequence ID" value="PCC39325.1"/>
    <property type="molecule type" value="Genomic_DNA"/>
</dbReference>
<proteinExistence type="inferred from homology"/>
<dbReference type="Gene3D" id="3.30.420.40">
    <property type="match status" value="2"/>
</dbReference>
<dbReference type="SUPFAM" id="SSF53067">
    <property type="entry name" value="Actin-like ATPase domain"/>
    <property type="match status" value="1"/>
</dbReference>
<reference evidence="2 3" key="1">
    <citation type="journal article" date="2017" name="Elife">
        <title>Extensive horizontal gene transfer in cheese-associated bacteria.</title>
        <authorList>
            <person name="Bonham K.S."/>
            <person name="Wolfe B.E."/>
            <person name="Dutton R.J."/>
        </authorList>
    </citation>
    <scope>NUCLEOTIDE SEQUENCE [LARGE SCALE GENOMIC DNA]</scope>
    <source>
        <strain evidence="2 3">341_9</strain>
    </source>
</reference>
<dbReference type="InterPro" id="IPR000600">
    <property type="entry name" value="ROK"/>
</dbReference>
<evidence type="ECO:0000256" key="1">
    <source>
        <dbReference type="ARBA" id="ARBA00006479"/>
    </source>
</evidence>
<evidence type="ECO:0000313" key="3">
    <source>
        <dbReference type="Proteomes" id="UP000218598"/>
    </source>
</evidence>
<evidence type="ECO:0008006" key="4">
    <source>
        <dbReference type="Google" id="ProtNLM"/>
    </source>
</evidence>
<accession>A0A2A3YJQ1</accession>
<evidence type="ECO:0000313" key="2">
    <source>
        <dbReference type="EMBL" id="PCC39325.1"/>
    </source>
</evidence>
<dbReference type="GeneID" id="95327340"/>
<dbReference type="InterPro" id="IPR036390">
    <property type="entry name" value="WH_DNA-bd_sf"/>
</dbReference>
<dbReference type="OrthoDB" id="4947126at2"/>
<dbReference type="RefSeq" id="WP_096164708.1">
    <property type="nucleotide sequence ID" value="NZ_JBQQHT010000010.1"/>
</dbReference>
<dbReference type="AlphaFoldDB" id="A0A2A3YJQ1"/>